<protein>
    <recommendedName>
        <fullName evidence="3">HEAT repeat domain-containing protein</fullName>
    </recommendedName>
</protein>
<sequence>MNSAPLKVLVFPILFICFSLHIRAQGLTPATQNLANKLAAGNVMAPGTWDSRYAKGKDLINRNQYVAYRALCDSADLSELILLLNHPNGVVKGYAGWALAERKYPACDSIFKVFLESEEKIHDAINTEKVDLSVEFYFGVYYSNWKDDITKEDTLFALGMIKKLDSIMLYLHRPTLLLGIALDHNNADPATYEQVRRWALENKNEKAIIELARYKKQEDIAILKQSGKTILQCAALFPDEQFWPCLEPYFSQQKTPELFNAVAAYKDQRSANTLASFYSQINSIKLVENLYEAIITNYCPYYNNLLEMIWTKDKAIEGKGATFLAKADPQKAATIFTKGLLNKKEFHYIYLKERYPGKGALYLMFDNISVYNKQQLAEVISSCLNEKGRVLSYFLDYIEANNVEGLGNVLLNKFNPGHMPVGDILRLIKIILSYKEEQLSQEVIKILKAYKQNRYWHNEEKNILDLLKTFNMDLD</sequence>
<dbReference type="Proteomes" id="UP000677244">
    <property type="component" value="Unassembled WGS sequence"/>
</dbReference>
<name>A0ABS3Z5Y0_9BACT</name>
<evidence type="ECO:0008006" key="3">
    <source>
        <dbReference type="Google" id="ProtNLM"/>
    </source>
</evidence>
<dbReference type="EMBL" id="JAGHKO010000024">
    <property type="protein sequence ID" value="MBO9205468.1"/>
    <property type="molecule type" value="Genomic_DNA"/>
</dbReference>
<keyword evidence="2" id="KW-1185">Reference proteome</keyword>
<organism evidence="1 2">
    <name type="scientific">Niastella soli</name>
    <dbReference type="NCBI Taxonomy" id="2821487"/>
    <lineage>
        <taxon>Bacteria</taxon>
        <taxon>Pseudomonadati</taxon>
        <taxon>Bacteroidota</taxon>
        <taxon>Chitinophagia</taxon>
        <taxon>Chitinophagales</taxon>
        <taxon>Chitinophagaceae</taxon>
        <taxon>Niastella</taxon>
    </lineage>
</organism>
<gene>
    <name evidence="1" type="ORF">J7I42_34580</name>
</gene>
<comment type="caution">
    <text evidence="1">The sequence shown here is derived from an EMBL/GenBank/DDBJ whole genome shotgun (WGS) entry which is preliminary data.</text>
</comment>
<evidence type="ECO:0000313" key="1">
    <source>
        <dbReference type="EMBL" id="MBO9205468.1"/>
    </source>
</evidence>
<reference evidence="1 2" key="1">
    <citation type="submission" date="2021-03" db="EMBL/GenBank/DDBJ databases">
        <title>Assistant Professor.</title>
        <authorList>
            <person name="Huq M.A."/>
        </authorList>
    </citation>
    <scope>NUCLEOTIDE SEQUENCE [LARGE SCALE GENOMIC DNA]</scope>
    <source>
        <strain evidence="1 2">MAH-29</strain>
    </source>
</reference>
<proteinExistence type="predicted"/>
<evidence type="ECO:0000313" key="2">
    <source>
        <dbReference type="Proteomes" id="UP000677244"/>
    </source>
</evidence>
<accession>A0ABS3Z5Y0</accession>
<dbReference type="RefSeq" id="WP_209145061.1">
    <property type="nucleotide sequence ID" value="NZ_JAGHKO010000024.1"/>
</dbReference>